<dbReference type="Pfam" id="PF06412">
    <property type="entry name" value="TraD"/>
    <property type="match status" value="1"/>
</dbReference>
<dbReference type="AlphaFoldDB" id="A0A5B2VW89"/>
<reference evidence="1 2" key="1">
    <citation type="submission" date="2019-09" db="EMBL/GenBank/DDBJ databases">
        <title>Salinarimonas rosea gen. nov., sp. nov., a new member of the a-2 subgroup of the Proteobacteria.</title>
        <authorList>
            <person name="Liu J."/>
        </authorList>
    </citation>
    <scope>NUCLEOTIDE SEQUENCE [LARGE SCALE GENOMIC DNA]</scope>
    <source>
        <strain evidence="1 2">BN140002</strain>
    </source>
</reference>
<proteinExistence type="predicted"/>
<comment type="caution">
    <text evidence="1">The sequence shown here is derived from an EMBL/GenBank/DDBJ whole genome shotgun (WGS) entry which is preliminary data.</text>
</comment>
<name>A0A5B2VW89_9HYPH</name>
<gene>
    <name evidence="1" type="ORF">F0L46_03275</name>
</gene>
<dbReference type="InterPro" id="IPR009444">
    <property type="entry name" value="Conjugal_tfr_TraD_a-type"/>
</dbReference>
<sequence length="83" mass="8838">MPGAEEPTGRARGLMELGLLVERSGVLAAVDGDRGAVLGVLLEAVERLCGAGREALVAEWRLRARDSLDDGLVLARLSERERA</sequence>
<dbReference type="EMBL" id="VUOA01000006">
    <property type="protein sequence ID" value="KAA2242319.1"/>
    <property type="molecule type" value="Genomic_DNA"/>
</dbReference>
<protein>
    <submittedName>
        <fullName evidence="1">Uncharacterized protein</fullName>
    </submittedName>
</protein>
<dbReference type="RefSeq" id="WP_149815590.1">
    <property type="nucleotide sequence ID" value="NZ_VUOA01000006.1"/>
</dbReference>
<keyword evidence="2" id="KW-1185">Reference proteome</keyword>
<organism evidence="1 2">
    <name type="scientific">Salinarimonas soli</name>
    <dbReference type="NCBI Taxonomy" id="1638099"/>
    <lineage>
        <taxon>Bacteria</taxon>
        <taxon>Pseudomonadati</taxon>
        <taxon>Pseudomonadota</taxon>
        <taxon>Alphaproteobacteria</taxon>
        <taxon>Hyphomicrobiales</taxon>
        <taxon>Salinarimonadaceae</taxon>
        <taxon>Salinarimonas</taxon>
    </lineage>
</organism>
<evidence type="ECO:0000313" key="2">
    <source>
        <dbReference type="Proteomes" id="UP000323142"/>
    </source>
</evidence>
<accession>A0A5B2VW89</accession>
<dbReference type="Proteomes" id="UP000323142">
    <property type="component" value="Unassembled WGS sequence"/>
</dbReference>
<reference evidence="1 2" key="2">
    <citation type="submission" date="2019-09" db="EMBL/GenBank/DDBJ databases">
        <authorList>
            <person name="Jin C."/>
        </authorList>
    </citation>
    <scope>NUCLEOTIDE SEQUENCE [LARGE SCALE GENOMIC DNA]</scope>
    <source>
        <strain evidence="1 2">BN140002</strain>
    </source>
</reference>
<evidence type="ECO:0000313" key="1">
    <source>
        <dbReference type="EMBL" id="KAA2242319.1"/>
    </source>
</evidence>